<evidence type="ECO:0000256" key="7">
    <source>
        <dbReference type="ARBA" id="ARBA00023004"/>
    </source>
</evidence>
<feature type="domain" description="ABC transporter" evidence="10">
    <location>
        <begin position="4"/>
        <end position="240"/>
    </location>
</feature>
<dbReference type="Pfam" id="PF00005">
    <property type="entry name" value="ABC_tran"/>
    <property type="match status" value="2"/>
</dbReference>
<name>A0ABS4JSN7_9FIRM</name>
<keyword evidence="4" id="KW-0410">Iron transport</keyword>
<accession>A0ABS4JSN7</accession>
<dbReference type="Gene3D" id="3.40.50.300">
    <property type="entry name" value="P-loop containing nucleotide triphosphate hydrolases"/>
    <property type="match status" value="2"/>
</dbReference>
<evidence type="ECO:0000256" key="8">
    <source>
        <dbReference type="ARBA" id="ARBA00023065"/>
    </source>
</evidence>
<reference evidence="11 12" key="1">
    <citation type="submission" date="2021-03" db="EMBL/GenBank/DDBJ databases">
        <title>Genomic Encyclopedia of Type Strains, Phase IV (KMG-IV): sequencing the most valuable type-strain genomes for metagenomic binning, comparative biology and taxonomic classification.</title>
        <authorList>
            <person name="Goeker M."/>
        </authorList>
    </citation>
    <scope>NUCLEOTIDE SEQUENCE [LARGE SCALE GENOMIC DNA]</scope>
    <source>
        <strain evidence="11 12">DSM 27138</strain>
    </source>
</reference>
<dbReference type="PROSITE" id="PS50893">
    <property type="entry name" value="ABC_TRANSPORTER_2"/>
    <property type="match status" value="2"/>
</dbReference>
<keyword evidence="8" id="KW-0406">Ion transport</keyword>
<evidence type="ECO:0000256" key="6">
    <source>
        <dbReference type="ARBA" id="ARBA00022840"/>
    </source>
</evidence>
<keyword evidence="3" id="KW-1003">Cell membrane</keyword>
<organism evidence="11 12">
    <name type="scientific">Symbiobacterium terraclitae</name>
    <dbReference type="NCBI Taxonomy" id="557451"/>
    <lineage>
        <taxon>Bacteria</taxon>
        <taxon>Bacillati</taxon>
        <taxon>Bacillota</taxon>
        <taxon>Clostridia</taxon>
        <taxon>Eubacteriales</taxon>
        <taxon>Symbiobacteriaceae</taxon>
        <taxon>Symbiobacterium</taxon>
    </lineage>
</organism>
<evidence type="ECO:0000256" key="1">
    <source>
        <dbReference type="ARBA" id="ARBA00004202"/>
    </source>
</evidence>
<dbReference type="InterPro" id="IPR003439">
    <property type="entry name" value="ABC_transporter-like_ATP-bd"/>
</dbReference>
<dbReference type="SMART" id="SM00382">
    <property type="entry name" value="AAA"/>
    <property type="match status" value="2"/>
</dbReference>
<dbReference type="SUPFAM" id="SSF52540">
    <property type="entry name" value="P-loop containing nucleoside triphosphate hydrolases"/>
    <property type="match status" value="2"/>
</dbReference>
<dbReference type="PANTHER" id="PTHR42771">
    <property type="entry name" value="IRON(3+)-HYDROXAMATE IMPORT ATP-BINDING PROTEIN FHUC"/>
    <property type="match status" value="1"/>
</dbReference>
<keyword evidence="9" id="KW-0472">Membrane</keyword>
<dbReference type="RefSeq" id="WP_209466644.1">
    <property type="nucleotide sequence ID" value="NZ_JAGGLG010000014.1"/>
</dbReference>
<dbReference type="InterPro" id="IPR003593">
    <property type="entry name" value="AAA+_ATPase"/>
</dbReference>
<gene>
    <name evidence="11" type="ORF">J2Z79_001928</name>
</gene>
<keyword evidence="6 11" id="KW-0067">ATP-binding</keyword>
<protein>
    <submittedName>
        <fullName evidence="11">Iron complex transport system ATP-binding protein</fullName>
    </submittedName>
</protein>
<feature type="domain" description="ABC transporter" evidence="10">
    <location>
        <begin position="293"/>
        <end position="529"/>
    </location>
</feature>
<evidence type="ECO:0000313" key="12">
    <source>
        <dbReference type="Proteomes" id="UP001519289"/>
    </source>
</evidence>
<evidence type="ECO:0000256" key="2">
    <source>
        <dbReference type="ARBA" id="ARBA00022448"/>
    </source>
</evidence>
<evidence type="ECO:0000256" key="3">
    <source>
        <dbReference type="ARBA" id="ARBA00022475"/>
    </source>
</evidence>
<proteinExistence type="predicted"/>
<keyword evidence="5" id="KW-0547">Nucleotide-binding</keyword>
<dbReference type="PROSITE" id="PS00211">
    <property type="entry name" value="ABC_TRANSPORTER_1"/>
    <property type="match status" value="2"/>
</dbReference>
<keyword evidence="12" id="KW-1185">Reference proteome</keyword>
<dbReference type="CDD" id="cd03214">
    <property type="entry name" value="ABC_Iron-Siderophores_B12_Hemin"/>
    <property type="match status" value="2"/>
</dbReference>
<sequence length="555" mass="59219">MSRLVAEQVTLAYGPDPVIANLSLRIPDGAVTSIIGPNGCGKSTLLRALARLLRPRGGTVLLDGQAIHRLPTKQVARQLGLLSQESALPEAVTVEELVQRGRYPHQALLQPATEADRAAVDRALALVSLTDLRHRPVDQLSGGQRQRAWIAMALAQETPILLLDEPTTYLDIAQQQEVFALVDRLSRSEGRTVVMVLHDVNEAARVSDHLVALRDGRIVAEGPPAAVLQPTLLEQLFGVCCSVVCHPHTGARLCVPHGRCFFPEAGACALRERAMPAPGGGRVSADSRGGASLRAERLQAGYEGHLVVADLTVTFPAGRVSAIIGPNGCGKSTLLRTLARLLPLAGGTAMLDETPITAGSQRAFARRLAILTQGAVAPPQVSVEELVAMGRYPHQTWYRQWSRADEEAVERAMAAAGVTALRHRPVASLSGGQRQRAWLAMALAQQTPVLLLDEPTTFLDVAHQVEVLDLVRELNRTEGKTVVMVLHDLAQASRYADYLVAMKDGRAVAAGSPSEVLSDALVREVFGVESTVIADPLTQRPLIVPTGAALAGALA</sequence>
<evidence type="ECO:0000259" key="10">
    <source>
        <dbReference type="PROSITE" id="PS50893"/>
    </source>
</evidence>
<evidence type="ECO:0000256" key="9">
    <source>
        <dbReference type="ARBA" id="ARBA00023136"/>
    </source>
</evidence>
<evidence type="ECO:0000256" key="5">
    <source>
        <dbReference type="ARBA" id="ARBA00022741"/>
    </source>
</evidence>
<dbReference type="GO" id="GO:0005524">
    <property type="term" value="F:ATP binding"/>
    <property type="evidence" value="ECO:0007669"/>
    <property type="project" value="UniProtKB-KW"/>
</dbReference>
<keyword evidence="7" id="KW-0408">Iron</keyword>
<dbReference type="Proteomes" id="UP001519289">
    <property type="component" value="Unassembled WGS sequence"/>
</dbReference>
<dbReference type="InterPro" id="IPR027417">
    <property type="entry name" value="P-loop_NTPase"/>
</dbReference>
<dbReference type="InterPro" id="IPR017871">
    <property type="entry name" value="ABC_transporter-like_CS"/>
</dbReference>
<dbReference type="EMBL" id="JAGGLG010000014">
    <property type="protein sequence ID" value="MBP2018513.1"/>
    <property type="molecule type" value="Genomic_DNA"/>
</dbReference>
<dbReference type="PANTHER" id="PTHR42771:SF2">
    <property type="entry name" value="IRON(3+)-HYDROXAMATE IMPORT ATP-BINDING PROTEIN FHUC"/>
    <property type="match status" value="1"/>
</dbReference>
<dbReference type="InterPro" id="IPR051535">
    <property type="entry name" value="Siderophore_ABC-ATPase"/>
</dbReference>
<keyword evidence="2" id="KW-0813">Transport</keyword>
<evidence type="ECO:0000256" key="4">
    <source>
        <dbReference type="ARBA" id="ARBA00022496"/>
    </source>
</evidence>
<comment type="caution">
    <text evidence="11">The sequence shown here is derived from an EMBL/GenBank/DDBJ whole genome shotgun (WGS) entry which is preliminary data.</text>
</comment>
<evidence type="ECO:0000313" key="11">
    <source>
        <dbReference type="EMBL" id="MBP2018513.1"/>
    </source>
</evidence>
<comment type="subcellular location">
    <subcellularLocation>
        <location evidence="1">Cell membrane</location>
        <topology evidence="1">Peripheral membrane protein</topology>
    </subcellularLocation>
</comment>